<keyword evidence="6" id="KW-1185">Reference proteome</keyword>
<evidence type="ECO:0000256" key="3">
    <source>
        <dbReference type="ARBA" id="ARBA00023143"/>
    </source>
</evidence>
<dbReference type="Pfam" id="PF02049">
    <property type="entry name" value="FliE"/>
    <property type="match status" value="1"/>
</dbReference>
<evidence type="ECO:0000256" key="2">
    <source>
        <dbReference type="ARBA" id="ARBA00009272"/>
    </source>
</evidence>
<proteinExistence type="inferred from homology"/>
<keyword evidence="5" id="KW-0969">Cilium</keyword>
<dbReference type="PANTHER" id="PTHR34653:SF1">
    <property type="entry name" value="FLAGELLAR HOOK-BASAL BODY COMPLEX PROTEIN FLIE"/>
    <property type="match status" value="1"/>
</dbReference>
<evidence type="ECO:0000313" key="6">
    <source>
        <dbReference type="Proteomes" id="UP000295678"/>
    </source>
</evidence>
<evidence type="ECO:0000313" key="5">
    <source>
        <dbReference type="EMBL" id="TCT13538.1"/>
    </source>
</evidence>
<name>A0A4R3ML75_9HYPH</name>
<evidence type="ECO:0000256" key="1">
    <source>
        <dbReference type="ARBA" id="ARBA00004117"/>
    </source>
</evidence>
<comment type="subcellular location">
    <subcellularLocation>
        <location evidence="1 4">Bacterial flagellum basal body</location>
    </subcellularLocation>
</comment>
<dbReference type="GO" id="GO:0071973">
    <property type="term" value="P:bacterial-type flagellum-dependent cell motility"/>
    <property type="evidence" value="ECO:0007669"/>
    <property type="project" value="InterPro"/>
</dbReference>
<dbReference type="HAMAP" id="MF_00724">
    <property type="entry name" value="FliE"/>
    <property type="match status" value="1"/>
</dbReference>
<dbReference type="AlphaFoldDB" id="A0A4R3ML75"/>
<sequence length="127" mass="12945">MTPALAAKAYSAAADIARGASPVQPANTGAEPAFGSILADYARVTSPAAVAKTGAEFEFGSMLADQITGLSAQGHAAEQTSLKALDGSTDAVSLVTAVAETELALETMISVRDKVIAAYEEIMRMPI</sequence>
<dbReference type="Proteomes" id="UP000295678">
    <property type="component" value="Unassembled WGS sequence"/>
</dbReference>
<comment type="similarity">
    <text evidence="2 4">Belongs to the FliE family.</text>
</comment>
<gene>
    <name evidence="4" type="primary">fliE</name>
    <name evidence="5" type="ORF">EDC22_101406</name>
</gene>
<accession>A0A4R3ML75</accession>
<reference evidence="5 6" key="1">
    <citation type="submission" date="2019-03" db="EMBL/GenBank/DDBJ databases">
        <title>Genomic Encyclopedia of Type Strains, Phase IV (KMG-IV): sequencing the most valuable type-strain genomes for metagenomic binning, comparative biology and taxonomic classification.</title>
        <authorList>
            <person name="Goeker M."/>
        </authorList>
    </citation>
    <scope>NUCLEOTIDE SEQUENCE [LARGE SCALE GENOMIC DNA]</scope>
    <source>
        <strain evidence="5 6">DSM 19345</strain>
    </source>
</reference>
<dbReference type="EMBL" id="SMAK01000001">
    <property type="protein sequence ID" value="TCT13538.1"/>
    <property type="molecule type" value="Genomic_DNA"/>
</dbReference>
<keyword evidence="3 4" id="KW-0975">Bacterial flagellum</keyword>
<dbReference type="OrthoDB" id="8481852at2"/>
<keyword evidence="5" id="KW-0282">Flagellum</keyword>
<dbReference type="GO" id="GO:0005198">
    <property type="term" value="F:structural molecule activity"/>
    <property type="evidence" value="ECO:0007669"/>
    <property type="project" value="InterPro"/>
</dbReference>
<dbReference type="InterPro" id="IPR001624">
    <property type="entry name" value="FliE"/>
</dbReference>
<dbReference type="GO" id="GO:0003774">
    <property type="term" value="F:cytoskeletal motor activity"/>
    <property type="evidence" value="ECO:0007669"/>
    <property type="project" value="InterPro"/>
</dbReference>
<organism evidence="5 6">
    <name type="scientific">Tepidamorphus gemmatus</name>
    <dbReference type="NCBI Taxonomy" id="747076"/>
    <lineage>
        <taxon>Bacteria</taxon>
        <taxon>Pseudomonadati</taxon>
        <taxon>Pseudomonadota</taxon>
        <taxon>Alphaproteobacteria</taxon>
        <taxon>Hyphomicrobiales</taxon>
        <taxon>Tepidamorphaceae</taxon>
        <taxon>Tepidamorphus</taxon>
    </lineage>
</organism>
<dbReference type="GO" id="GO:0009425">
    <property type="term" value="C:bacterial-type flagellum basal body"/>
    <property type="evidence" value="ECO:0007669"/>
    <property type="project" value="UniProtKB-SubCell"/>
</dbReference>
<comment type="caution">
    <text evidence="5">The sequence shown here is derived from an EMBL/GenBank/DDBJ whole genome shotgun (WGS) entry which is preliminary data.</text>
</comment>
<protein>
    <recommendedName>
        <fullName evidence="4">Flagellar hook-basal body complex protein FliE</fullName>
    </recommendedName>
</protein>
<dbReference type="RefSeq" id="WP_132804916.1">
    <property type="nucleotide sequence ID" value="NZ_SMAK01000001.1"/>
</dbReference>
<evidence type="ECO:0000256" key="4">
    <source>
        <dbReference type="HAMAP-Rule" id="MF_00724"/>
    </source>
</evidence>
<keyword evidence="5" id="KW-0966">Cell projection</keyword>
<dbReference type="PANTHER" id="PTHR34653">
    <property type="match status" value="1"/>
</dbReference>